<accession>A0A327L9R5</accession>
<organism evidence="2 3">
    <name type="scientific">Rhodoplanes roseus</name>
    <dbReference type="NCBI Taxonomy" id="29409"/>
    <lineage>
        <taxon>Bacteria</taxon>
        <taxon>Pseudomonadati</taxon>
        <taxon>Pseudomonadota</taxon>
        <taxon>Alphaproteobacteria</taxon>
        <taxon>Hyphomicrobiales</taxon>
        <taxon>Nitrobacteraceae</taxon>
        <taxon>Rhodoplanes</taxon>
    </lineage>
</organism>
<evidence type="ECO:0000256" key="1">
    <source>
        <dbReference type="SAM" id="SignalP"/>
    </source>
</evidence>
<name>A0A327L9R5_9BRAD</name>
<dbReference type="OrthoDB" id="8004182at2"/>
<reference evidence="2 3" key="1">
    <citation type="submission" date="2017-07" db="EMBL/GenBank/DDBJ databases">
        <title>Draft Genome Sequences of Select Purple Nonsulfur Bacteria.</title>
        <authorList>
            <person name="Lasarre B."/>
            <person name="Mckinlay J.B."/>
        </authorList>
    </citation>
    <scope>NUCLEOTIDE SEQUENCE [LARGE SCALE GENOMIC DNA]</scope>
    <source>
        <strain evidence="2 3">DSM 5909</strain>
    </source>
</reference>
<feature type="signal peptide" evidence="1">
    <location>
        <begin position="1"/>
        <end position="20"/>
    </location>
</feature>
<evidence type="ECO:0000313" key="2">
    <source>
        <dbReference type="EMBL" id="RAI44468.1"/>
    </source>
</evidence>
<dbReference type="AlphaFoldDB" id="A0A327L9R5"/>
<proteinExistence type="predicted"/>
<dbReference type="Proteomes" id="UP000249130">
    <property type="component" value="Unassembled WGS sequence"/>
</dbReference>
<sequence length="313" mass="33583">MGAATVLTLGGLALGGGAAAAEQPQWLSAYASATQAGPAGKIGAAPAPGDDHVDTEHIFGFTMGSDIGAKGEIELEIENVGLFGKRSGSYFATSTLNLMKFTLTDSFRIAPAVAWGSNRIRNVAGFDDHQQVSVQGGAVELRYKVLDREVMPFGLTLHAQPGWNRVDEATGRRVEQYGSEFAALMDKEFIKDRLWGAVNLWYGAGASKDLVAREWSHDSDVAIHVALSGRVAPVLVVGAEMRYLRAYEGMGLDRLKGEALYLGPTFSWHIAKNAGLSGTVNVQVAGKAIDDPRSLDLANFERVQALLRFNLLF</sequence>
<protein>
    <submittedName>
        <fullName evidence="2">Uncharacterized protein</fullName>
    </submittedName>
</protein>
<comment type="caution">
    <text evidence="2">The sequence shown here is derived from an EMBL/GenBank/DDBJ whole genome shotgun (WGS) entry which is preliminary data.</text>
</comment>
<feature type="chain" id="PRO_5016238156" evidence="1">
    <location>
        <begin position="21"/>
        <end position="313"/>
    </location>
</feature>
<gene>
    <name evidence="2" type="ORF">CH341_09025</name>
</gene>
<keyword evidence="1" id="KW-0732">Signal</keyword>
<dbReference type="EMBL" id="NPEX01000044">
    <property type="protein sequence ID" value="RAI44468.1"/>
    <property type="molecule type" value="Genomic_DNA"/>
</dbReference>
<keyword evidence="3" id="KW-1185">Reference proteome</keyword>
<evidence type="ECO:0000313" key="3">
    <source>
        <dbReference type="Proteomes" id="UP000249130"/>
    </source>
</evidence>